<dbReference type="PIRSF" id="PIRSF000774">
    <property type="entry name" value="RpoN"/>
    <property type="match status" value="1"/>
</dbReference>
<dbReference type="GO" id="GO:0001216">
    <property type="term" value="F:DNA-binding transcription activator activity"/>
    <property type="evidence" value="ECO:0007669"/>
    <property type="project" value="InterPro"/>
</dbReference>
<dbReference type="PRINTS" id="PR00045">
    <property type="entry name" value="SIGMA54FCT"/>
</dbReference>
<evidence type="ECO:0000313" key="12">
    <source>
        <dbReference type="EMBL" id="SFN30381.1"/>
    </source>
</evidence>
<keyword evidence="13" id="KW-1185">Reference proteome</keyword>
<feature type="domain" description="RNA polymerase sigma factor 54 DNA-binding" evidence="10">
    <location>
        <begin position="331"/>
        <end position="488"/>
    </location>
</feature>
<organism evidence="12 13">
    <name type="scientific">Algoriella xinjiangensis</name>
    <dbReference type="NCBI Taxonomy" id="684065"/>
    <lineage>
        <taxon>Bacteria</taxon>
        <taxon>Pseudomonadati</taxon>
        <taxon>Bacteroidota</taxon>
        <taxon>Flavobacteriia</taxon>
        <taxon>Flavobacteriales</taxon>
        <taxon>Weeksellaceae</taxon>
        <taxon>Algoriella</taxon>
    </lineage>
</organism>
<keyword evidence="2" id="KW-0240">DNA-directed RNA polymerase</keyword>
<dbReference type="GO" id="GO:0003677">
    <property type="term" value="F:DNA binding"/>
    <property type="evidence" value="ECO:0007669"/>
    <property type="project" value="UniProtKB-KW"/>
</dbReference>
<evidence type="ECO:0000256" key="9">
    <source>
        <dbReference type="SAM" id="MobiDB-lite"/>
    </source>
</evidence>
<dbReference type="InterPro" id="IPR007634">
    <property type="entry name" value="RNA_pol_sigma_54_DNA-bd"/>
</dbReference>
<dbReference type="InterPro" id="IPR038709">
    <property type="entry name" value="RpoN_core-bd_sf"/>
</dbReference>
<dbReference type="GO" id="GO:0016987">
    <property type="term" value="F:sigma factor activity"/>
    <property type="evidence" value="ECO:0007669"/>
    <property type="project" value="UniProtKB-KW"/>
</dbReference>
<evidence type="ECO:0000313" key="13">
    <source>
        <dbReference type="Proteomes" id="UP000199149"/>
    </source>
</evidence>
<keyword evidence="8" id="KW-0804">Transcription</keyword>
<keyword evidence="7" id="KW-0238">DNA-binding</keyword>
<dbReference type="Proteomes" id="UP000199149">
    <property type="component" value="Unassembled WGS sequence"/>
</dbReference>
<dbReference type="Gene3D" id="1.10.10.1330">
    <property type="entry name" value="RNA polymerase sigma-54 factor, core-binding domain"/>
    <property type="match status" value="1"/>
</dbReference>
<dbReference type="Pfam" id="PF00309">
    <property type="entry name" value="Sigma54_AID"/>
    <property type="match status" value="1"/>
</dbReference>
<dbReference type="Gene3D" id="1.10.10.60">
    <property type="entry name" value="Homeodomain-like"/>
    <property type="match status" value="1"/>
</dbReference>
<dbReference type="Pfam" id="PF04963">
    <property type="entry name" value="Sigma54_CBD"/>
    <property type="match status" value="1"/>
</dbReference>
<evidence type="ECO:0000256" key="8">
    <source>
        <dbReference type="ARBA" id="ARBA00023163"/>
    </source>
</evidence>
<protein>
    <submittedName>
        <fullName evidence="12">RNA polymerase sigma-54 factor</fullName>
    </submittedName>
</protein>
<feature type="domain" description="RNA polymerase sigma factor 54 core-binding" evidence="11">
    <location>
        <begin position="115"/>
        <end position="307"/>
    </location>
</feature>
<keyword evidence="5" id="KW-0805">Transcription regulation</keyword>
<evidence type="ECO:0000256" key="3">
    <source>
        <dbReference type="ARBA" id="ARBA00022679"/>
    </source>
</evidence>
<evidence type="ECO:0000256" key="1">
    <source>
        <dbReference type="ARBA" id="ARBA00008798"/>
    </source>
</evidence>
<evidence type="ECO:0000256" key="5">
    <source>
        <dbReference type="ARBA" id="ARBA00023015"/>
    </source>
</evidence>
<feature type="region of interest" description="Disordered" evidence="9">
    <location>
        <begin position="39"/>
        <end position="71"/>
    </location>
</feature>
<comment type="similarity">
    <text evidence="1">Belongs to the sigma-54 factor family.</text>
</comment>
<dbReference type="AlphaFoldDB" id="A0A1I4XWU0"/>
<name>A0A1I4XWU0_9FLAO</name>
<evidence type="ECO:0000256" key="2">
    <source>
        <dbReference type="ARBA" id="ARBA00022478"/>
    </source>
</evidence>
<evidence type="ECO:0000256" key="4">
    <source>
        <dbReference type="ARBA" id="ARBA00022695"/>
    </source>
</evidence>
<dbReference type="RefSeq" id="WP_092908581.1">
    <property type="nucleotide sequence ID" value="NZ_FOUZ01000010.1"/>
</dbReference>
<dbReference type="PANTHER" id="PTHR32248">
    <property type="entry name" value="RNA POLYMERASE SIGMA-54 FACTOR"/>
    <property type="match status" value="1"/>
</dbReference>
<keyword evidence="3" id="KW-0808">Transferase</keyword>
<keyword evidence="4" id="KW-0548">Nucleotidyltransferase</keyword>
<reference evidence="13" key="1">
    <citation type="submission" date="2016-10" db="EMBL/GenBank/DDBJ databases">
        <authorList>
            <person name="Varghese N."/>
            <person name="Submissions S."/>
        </authorList>
    </citation>
    <scope>NUCLEOTIDE SEQUENCE [LARGE SCALE GENOMIC DNA]</scope>
    <source>
        <strain evidence="13">XJ109</strain>
    </source>
</reference>
<dbReference type="PROSITE" id="PS00718">
    <property type="entry name" value="SIGMA54_2"/>
    <property type="match status" value="1"/>
</dbReference>
<evidence type="ECO:0000259" key="11">
    <source>
        <dbReference type="Pfam" id="PF04963"/>
    </source>
</evidence>
<accession>A0A1I4XWU0</accession>
<dbReference type="PROSITE" id="PS50044">
    <property type="entry name" value="SIGMA54_3"/>
    <property type="match status" value="1"/>
</dbReference>
<evidence type="ECO:0000256" key="7">
    <source>
        <dbReference type="ARBA" id="ARBA00023125"/>
    </source>
</evidence>
<feature type="region of interest" description="Disordered" evidence="9">
    <location>
        <begin position="84"/>
        <end position="111"/>
    </location>
</feature>
<evidence type="ECO:0000259" key="10">
    <source>
        <dbReference type="Pfam" id="PF04552"/>
    </source>
</evidence>
<proteinExistence type="inferred from homology"/>
<dbReference type="GO" id="GO:0016779">
    <property type="term" value="F:nucleotidyltransferase activity"/>
    <property type="evidence" value="ECO:0007669"/>
    <property type="project" value="UniProtKB-KW"/>
</dbReference>
<gene>
    <name evidence="12" type="ORF">SAMN05421738_1104</name>
</gene>
<evidence type="ECO:0000256" key="6">
    <source>
        <dbReference type="ARBA" id="ARBA00023082"/>
    </source>
</evidence>
<dbReference type="PANTHER" id="PTHR32248:SF4">
    <property type="entry name" value="RNA POLYMERASE SIGMA-54 FACTOR"/>
    <property type="match status" value="1"/>
</dbReference>
<keyword evidence="6" id="KW-0731">Sigma factor</keyword>
<dbReference type="NCBIfam" id="TIGR02395">
    <property type="entry name" value="rpoN_sigma"/>
    <property type="match status" value="1"/>
</dbReference>
<dbReference type="STRING" id="684065.SAMN05421738_1104"/>
<feature type="compositionally biased region" description="Acidic residues" evidence="9">
    <location>
        <begin position="84"/>
        <end position="93"/>
    </location>
</feature>
<dbReference type="Pfam" id="PF04552">
    <property type="entry name" value="Sigma54_DBD"/>
    <property type="match status" value="1"/>
</dbReference>
<dbReference type="InterPro" id="IPR007046">
    <property type="entry name" value="RNA_pol_sigma_54_core-bd"/>
</dbReference>
<sequence>MLKQELNFKLQQKLSPQQIQLMKLVQLPTVAFEQRVKEELEENPALDDQSSEYDDEYGNEQDEWDNQNDEYGDEQVIDTGDINIDDYLSDDDVPNYKTYTNNYSDDDEDKSVPYAQGESFIEYLRGQLNTYRLTEQQFQIAEFILGNIDDDGYMRREVKSLVDDLAFTQNIYVSPEEVENLLVNYIQHMDPVGVGARNLQECLLIQLENKVVTEAVELAEKLISESFDAFTKKHYSKLMAKYDVNDDELRAAISEIEKLNPKPGKSFSSSSKIVEQITPDFTININDGELELLLNGRNVPELKISNAFAEMLDTYKKTEKKSNDQKEAVMFVKQKLDSAKWFIDAVQQRRNTLLYTMEAIMKFQREYFLTGDETKIKPMILKDISDRIGMDISTVSRVANSKYVTTPYGTFLIKDLFSESLTNEDGEEVSTREIKRILQDVIADEDKRKPLTDERLTEILKEKGYPIARRTIAKYREQLNIPVARLRKEI</sequence>
<dbReference type="GO" id="GO:0000428">
    <property type="term" value="C:DNA-directed RNA polymerase complex"/>
    <property type="evidence" value="ECO:0007669"/>
    <property type="project" value="UniProtKB-KW"/>
</dbReference>
<dbReference type="OrthoDB" id="9814402at2"/>
<dbReference type="EMBL" id="FOUZ01000010">
    <property type="protein sequence ID" value="SFN30381.1"/>
    <property type="molecule type" value="Genomic_DNA"/>
</dbReference>
<dbReference type="InterPro" id="IPR000394">
    <property type="entry name" value="RNA_pol_sigma_54"/>
</dbReference>
<dbReference type="GO" id="GO:0006352">
    <property type="term" value="P:DNA-templated transcription initiation"/>
    <property type="evidence" value="ECO:0007669"/>
    <property type="project" value="InterPro"/>
</dbReference>